<protein>
    <submittedName>
        <fullName evidence="2">Uncharacterized protein</fullName>
    </submittedName>
</protein>
<evidence type="ECO:0000256" key="1">
    <source>
        <dbReference type="SAM" id="MobiDB-lite"/>
    </source>
</evidence>
<dbReference type="CDD" id="cd11533">
    <property type="entry name" value="NTP-PPase_Af0060_like"/>
    <property type="match status" value="1"/>
</dbReference>
<reference evidence="2 3" key="1">
    <citation type="submission" date="2021-03" db="EMBL/GenBank/DDBJ databases">
        <title>Antimicrobial resistance genes in bacteria isolated from Japanese honey, and their potential for conferring macrolide and lincosamide resistance in the American foulbrood pathogen Paenibacillus larvae.</title>
        <authorList>
            <person name="Okamoto M."/>
            <person name="Kumagai M."/>
            <person name="Kanamori H."/>
            <person name="Takamatsu D."/>
        </authorList>
    </citation>
    <scope>NUCLEOTIDE SEQUENCE [LARGE SCALE GENOMIC DNA]</scope>
    <source>
        <strain evidence="2 3">J34TS1</strain>
    </source>
</reference>
<evidence type="ECO:0000313" key="3">
    <source>
        <dbReference type="Proteomes" id="UP000682811"/>
    </source>
</evidence>
<dbReference type="Proteomes" id="UP000682811">
    <property type="component" value="Unassembled WGS sequence"/>
</dbReference>
<dbReference type="AlphaFoldDB" id="A0A920CUT4"/>
<keyword evidence="3" id="KW-1185">Reference proteome</keyword>
<feature type="region of interest" description="Disordered" evidence="1">
    <location>
        <begin position="1"/>
        <end position="22"/>
    </location>
</feature>
<dbReference type="InterPro" id="IPR044548">
    <property type="entry name" value="AF0060_NTP-PPase_MazG-like"/>
</dbReference>
<dbReference type="Gene3D" id="1.10.287.1080">
    <property type="entry name" value="MazG-like"/>
    <property type="match status" value="1"/>
</dbReference>
<dbReference type="EMBL" id="BORT01000062">
    <property type="protein sequence ID" value="GIO51640.1"/>
    <property type="molecule type" value="Genomic_DNA"/>
</dbReference>
<sequence length="90" mass="10458">MNPWVSVAKERQRQEEKWGQQDHEPMMWMGILGEEFGELCQAVNETHFDNGPEARKKGGYENMREEAVQVAAVAISFIEALDRRYGRDDE</sequence>
<accession>A0A920CUT4</accession>
<organism evidence="2 3">
    <name type="scientific">Paenibacillus azoreducens</name>
    <dbReference type="NCBI Taxonomy" id="116718"/>
    <lineage>
        <taxon>Bacteria</taxon>
        <taxon>Bacillati</taxon>
        <taxon>Bacillota</taxon>
        <taxon>Bacilli</taxon>
        <taxon>Bacillales</taxon>
        <taxon>Paenibacillaceae</taxon>
        <taxon>Paenibacillus</taxon>
    </lineage>
</organism>
<name>A0A920CUT4_9BACL</name>
<gene>
    <name evidence="2" type="ORF">J34TS1_64050</name>
</gene>
<comment type="caution">
    <text evidence="2">The sequence shown here is derived from an EMBL/GenBank/DDBJ whole genome shotgun (WGS) entry which is preliminary data.</text>
</comment>
<proteinExistence type="predicted"/>
<feature type="compositionally biased region" description="Basic and acidic residues" evidence="1">
    <location>
        <begin position="8"/>
        <end position="22"/>
    </location>
</feature>
<evidence type="ECO:0000313" key="2">
    <source>
        <dbReference type="EMBL" id="GIO51640.1"/>
    </source>
</evidence>
<dbReference type="RefSeq" id="WP_212981605.1">
    <property type="nucleotide sequence ID" value="NZ_AP025343.1"/>
</dbReference>